<feature type="transmembrane region" description="Helical" evidence="5">
    <location>
        <begin position="85"/>
        <end position="106"/>
    </location>
</feature>
<organism evidence="7 8">
    <name type="scientific">Pseudochryseolinea flava</name>
    <dbReference type="NCBI Taxonomy" id="2059302"/>
    <lineage>
        <taxon>Bacteria</taxon>
        <taxon>Pseudomonadati</taxon>
        <taxon>Bacteroidota</taxon>
        <taxon>Cytophagia</taxon>
        <taxon>Cytophagales</taxon>
        <taxon>Fulvivirgaceae</taxon>
        <taxon>Pseudochryseolinea</taxon>
    </lineage>
</organism>
<dbReference type="Proteomes" id="UP000251889">
    <property type="component" value="Unassembled WGS sequence"/>
</dbReference>
<feature type="transmembrane region" description="Helical" evidence="5">
    <location>
        <begin position="178"/>
        <end position="195"/>
    </location>
</feature>
<feature type="transmembrane region" description="Helical" evidence="5">
    <location>
        <begin position="235"/>
        <end position="252"/>
    </location>
</feature>
<keyword evidence="8" id="KW-1185">Reference proteome</keyword>
<dbReference type="PANTHER" id="PTHR37422:SF13">
    <property type="entry name" value="LIPOPOLYSACCHARIDE BIOSYNTHESIS PROTEIN PA4999-RELATED"/>
    <property type="match status" value="1"/>
</dbReference>
<keyword evidence="4 5" id="KW-0472">Membrane</keyword>
<evidence type="ECO:0000256" key="2">
    <source>
        <dbReference type="ARBA" id="ARBA00022692"/>
    </source>
</evidence>
<dbReference type="GO" id="GO:0016020">
    <property type="term" value="C:membrane"/>
    <property type="evidence" value="ECO:0007669"/>
    <property type="project" value="UniProtKB-SubCell"/>
</dbReference>
<keyword evidence="3 5" id="KW-1133">Transmembrane helix</keyword>
<accession>A0A364XZE3</accession>
<evidence type="ECO:0000256" key="1">
    <source>
        <dbReference type="ARBA" id="ARBA00004141"/>
    </source>
</evidence>
<protein>
    <recommendedName>
        <fullName evidence="6">O-antigen ligase-related domain-containing protein</fullName>
    </recommendedName>
</protein>
<dbReference type="PANTHER" id="PTHR37422">
    <property type="entry name" value="TEICHURONIC ACID BIOSYNTHESIS PROTEIN TUAE"/>
    <property type="match status" value="1"/>
</dbReference>
<feature type="transmembrane region" description="Helical" evidence="5">
    <location>
        <begin position="343"/>
        <end position="369"/>
    </location>
</feature>
<evidence type="ECO:0000256" key="3">
    <source>
        <dbReference type="ARBA" id="ARBA00022989"/>
    </source>
</evidence>
<feature type="transmembrane region" description="Helical" evidence="5">
    <location>
        <begin position="59"/>
        <end position="79"/>
    </location>
</feature>
<feature type="transmembrane region" description="Helical" evidence="5">
    <location>
        <begin position="312"/>
        <end position="336"/>
    </location>
</feature>
<gene>
    <name evidence="7" type="ORF">DQQ10_17050</name>
</gene>
<feature type="transmembrane region" description="Helical" evidence="5">
    <location>
        <begin position="272"/>
        <end position="292"/>
    </location>
</feature>
<feature type="transmembrane region" description="Helical" evidence="5">
    <location>
        <begin position="118"/>
        <end position="137"/>
    </location>
</feature>
<dbReference type="RefSeq" id="WP_112748101.1">
    <property type="nucleotide sequence ID" value="NZ_QMFY01000009.1"/>
</dbReference>
<dbReference type="AlphaFoldDB" id="A0A364XZE3"/>
<feature type="transmembrane region" description="Helical" evidence="5">
    <location>
        <begin position="207"/>
        <end position="229"/>
    </location>
</feature>
<dbReference type="Pfam" id="PF04932">
    <property type="entry name" value="Wzy_C"/>
    <property type="match status" value="1"/>
</dbReference>
<evidence type="ECO:0000256" key="4">
    <source>
        <dbReference type="ARBA" id="ARBA00023136"/>
    </source>
</evidence>
<evidence type="ECO:0000313" key="7">
    <source>
        <dbReference type="EMBL" id="RAV99754.1"/>
    </source>
</evidence>
<evidence type="ECO:0000256" key="5">
    <source>
        <dbReference type="SAM" id="Phobius"/>
    </source>
</evidence>
<name>A0A364XZE3_9BACT</name>
<evidence type="ECO:0000313" key="8">
    <source>
        <dbReference type="Proteomes" id="UP000251889"/>
    </source>
</evidence>
<proteinExistence type="predicted"/>
<dbReference type="EMBL" id="QMFY01000009">
    <property type="protein sequence ID" value="RAV99754.1"/>
    <property type="molecule type" value="Genomic_DNA"/>
</dbReference>
<dbReference type="OrthoDB" id="6501936at2"/>
<feature type="domain" description="O-antigen ligase-related" evidence="6">
    <location>
        <begin position="203"/>
        <end position="329"/>
    </location>
</feature>
<keyword evidence="2 5" id="KW-0812">Transmembrane</keyword>
<comment type="subcellular location">
    <subcellularLocation>
        <location evidence="1">Membrane</location>
        <topology evidence="1">Multi-pass membrane protein</topology>
    </subcellularLocation>
</comment>
<comment type="caution">
    <text evidence="7">The sequence shown here is derived from an EMBL/GenBank/DDBJ whole genome shotgun (WGS) entry which is preliminary data.</text>
</comment>
<dbReference type="InterPro" id="IPR007016">
    <property type="entry name" value="O-antigen_ligase-rel_domated"/>
</dbReference>
<feature type="transmembrane region" description="Helical" evidence="5">
    <location>
        <begin position="7"/>
        <end position="24"/>
    </location>
</feature>
<feature type="transmembrane region" description="Helical" evidence="5">
    <location>
        <begin position="30"/>
        <end position="47"/>
    </location>
</feature>
<dbReference type="InterPro" id="IPR051533">
    <property type="entry name" value="WaaL-like"/>
</dbReference>
<reference evidence="7 8" key="1">
    <citation type="submission" date="2018-06" db="EMBL/GenBank/DDBJ databases">
        <title>Chryseolinea flavus sp. nov., a member of the phylum Bacteroidetes isolated from soil.</title>
        <authorList>
            <person name="Li Y."/>
            <person name="Wang J."/>
        </authorList>
    </citation>
    <scope>NUCLEOTIDE SEQUENCE [LARGE SCALE GENOMIC DNA]</scope>
    <source>
        <strain evidence="7 8">SDU1-6</strain>
    </source>
</reference>
<evidence type="ECO:0000259" key="6">
    <source>
        <dbReference type="Pfam" id="PF04932"/>
    </source>
</evidence>
<sequence length="392" mass="44184">MIKYKTLFYILLGTSPFINTSFIPGAKLPMVYLVMLFVIGVIVIARDRVPSRIFGSEDIAFSCFLTVSLLSVYINAWSWPMTHGVTQVINLLLTYLIYKVAQFLLVKSALPKDEMLPTIFKCYSWIQVPALILLVFGNFNREFNIEFIHAINNAGNFDVGAIESVYPNIRLTGFSPEPSFWSFFVAINIAVGLSLKRFSPWLMAVNGVSLLVTVGRTGYLIAACILVIWFIQGKVWRTSLIAGAALIAAFFMREYFTPQKLMSVDDSFRQRIDSMLVAFNLGCNNPFFGIGLGNFQVFAEQQHLDYGNIFNWYLNVFALIGVAGIATWMIFSIFLLRRIQERYWLPVFGAFVGWLTVSAFNLPFVWVVFAALVCASTSKHENETLTHASAAD</sequence>